<evidence type="ECO:0000313" key="6">
    <source>
        <dbReference type="Proteomes" id="UP001301350"/>
    </source>
</evidence>
<comment type="similarity">
    <text evidence="1 4">Belongs to the universal ribosomal protein uL22 family.</text>
</comment>
<keyword evidence="6" id="KW-1185">Reference proteome</keyword>
<evidence type="ECO:0000256" key="3">
    <source>
        <dbReference type="ARBA" id="ARBA00023274"/>
    </source>
</evidence>
<dbReference type="PANTHER" id="PTHR11593">
    <property type="entry name" value="60S RIBOSOMAL PROTEIN L17"/>
    <property type="match status" value="1"/>
</dbReference>
<proteinExistence type="inferred from homology"/>
<dbReference type="EMBL" id="JANCYW010000007">
    <property type="protein sequence ID" value="KAK4535996.1"/>
    <property type="molecule type" value="Genomic_DNA"/>
</dbReference>
<dbReference type="PANTHER" id="PTHR11593:SF10">
    <property type="entry name" value="60S RIBOSOMAL PROTEIN L17"/>
    <property type="match status" value="1"/>
</dbReference>
<dbReference type="InterPro" id="IPR018260">
    <property type="entry name" value="Ribosomal_uL22_CS"/>
</dbReference>
<dbReference type="CDD" id="cd00336">
    <property type="entry name" value="Ribosomal_L22"/>
    <property type="match status" value="1"/>
</dbReference>
<evidence type="ECO:0000256" key="1">
    <source>
        <dbReference type="ARBA" id="ARBA00009451"/>
    </source>
</evidence>
<dbReference type="InterPro" id="IPR001063">
    <property type="entry name" value="Ribosomal_uL22"/>
</dbReference>
<dbReference type="GO" id="GO:0003735">
    <property type="term" value="F:structural constituent of ribosome"/>
    <property type="evidence" value="ECO:0007669"/>
    <property type="project" value="InterPro"/>
</dbReference>
<dbReference type="Pfam" id="PF00237">
    <property type="entry name" value="Ribosomal_L22"/>
    <property type="match status" value="1"/>
</dbReference>
<sequence length="198" mass="22093">MVSKFYSRLPEDEENCCKARGSSLRVHFKNTRETAAAIRGMTLKRAKAYLAAVIDKKEIVPFVRYKYGVGRKAQVKQWGLCGASGRWPEKSCRILLALLQNAAANGESKGLDTDELVIQHIQVNKATQGRRRTYRAHGRITAFNSHPCHVELWLAPQRTAEVKKQSDEGTLVRAARSQTSSVRAAVRGRRMADGATAR</sequence>
<evidence type="ECO:0000313" key="5">
    <source>
        <dbReference type="EMBL" id="KAK4535996.1"/>
    </source>
</evidence>
<protein>
    <recommendedName>
        <fullName evidence="7">60S ribosomal protein L17</fullName>
    </recommendedName>
</protein>
<dbReference type="GO" id="GO:0022625">
    <property type="term" value="C:cytosolic large ribosomal subunit"/>
    <property type="evidence" value="ECO:0007669"/>
    <property type="project" value="TreeGrafter"/>
</dbReference>
<dbReference type="AlphaFoldDB" id="A0AAV9IV79"/>
<evidence type="ECO:0000256" key="2">
    <source>
        <dbReference type="ARBA" id="ARBA00022980"/>
    </source>
</evidence>
<name>A0AAV9IV79_CYACA</name>
<keyword evidence="2 4" id="KW-0689">Ribosomal protein</keyword>
<dbReference type="GO" id="GO:0002181">
    <property type="term" value="P:cytoplasmic translation"/>
    <property type="evidence" value="ECO:0007669"/>
    <property type="project" value="TreeGrafter"/>
</dbReference>
<dbReference type="SUPFAM" id="SSF54843">
    <property type="entry name" value="Ribosomal protein L22"/>
    <property type="match status" value="1"/>
</dbReference>
<dbReference type="InterPro" id="IPR036394">
    <property type="entry name" value="Ribosomal_uL22_sf"/>
</dbReference>
<evidence type="ECO:0000256" key="4">
    <source>
        <dbReference type="RuleBase" id="RU004005"/>
    </source>
</evidence>
<dbReference type="PROSITE" id="PS00464">
    <property type="entry name" value="RIBOSOMAL_L22"/>
    <property type="match status" value="1"/>
</dbReference>
<evidence type="ECO:0008006" key="7">
    <source>
        <dbReference type="Google" id="ProtNLM"/>
    </source>
</evidence>
<comment type="caution">
    <text evidence="5">The sequence shown here is derived from an EMBL/GenBank/DDBJ whole genome shotgun (WGS) entry which is preliminary data.</text>
</comment>
<dbReference type="NCBIfam" id="TIGR01038">
    <property type="entry name" value="uL22_arch_euk"/>
    <property type="match status" value="1"/>
</dbReference>
<organism evidence="5 6">
    <name type="scientific">Cyanidium caldarium</name>
    <name type="common">Red alga</name>
    <dbReference type="NCBI Taxonomy" id="2771"/>
    <lineage>
        <taxon>Eukaryota</taxon>
        <taxon>Rhodophyta</taxon>
        <taxon>Bangiophyceae</taxon>
        <taxon>Cyanidiales</taxon>
        <taxon>Cyanidiaceae</taxon>
        <taxon>Cyanidium</taxon>
    </lineage>
</organism>
<dbReference type="Proteomes" id="UP001301350">
    <property type="component" value="Unassembled WGS sequence"/>
</dbReference>
<keyword evidence="3 4" id="KW-0687">Ribonucleoprotein</keyword>
<accession>A0AAV9IV79</accession>
<gene>
    <name evidence="5" type="ORF">CDCA_CDCA07G2021</name>
</gene>
<dbReference type="InterPro" id="IPR005721">
    <property type="entry name" value="Ribosomal_uL22_euk/arc"/>
</dbReference>
<dbReference type="Gene3D" id="3.90.470.10">
    <property type="entry name" value="Ribosomal protein L22/L17"/>
    <property type="match status" value="1"/>
</dbReference>
<reference evidence="5 6" key="1">
    <citation type="submission" date="2022-07" db="EMBL/GenBank/DDBJ databases">
        <title>Genome-wide signatures of adaptation to extreme environments.</title>
        <authorList>
            <person name="Cho C.H."/>
            <person name="Yoon H.S."/>
        </authorList>
    </citation>
    <scope>NUCLEOTIDE SEQUENCE [LARGE SCALE GENOMIC DNA]</scope>
    <source>
        <strain evidence="5 6">DBV 063 E5</strain>
    </source>
</reference>